<accession>A0A7C5TJF9</accession>
<reference evidence="1" key="1">
    <citation type="journal article" date="2020" name="mSystems">
        <title>Genome- and Community-Level Interaction Insights into Carbon Utilization and Element Cycling Functions of Hydrothermarchaeota in Hydrothermal Sediment.</title>
        <authorList>
            <person name="Zhou Z."/>
            <person name="Liu Y."/>
            <person name="Xu W."/>
            <person name="Pan J."/>
            <person name="Luo Z.H."/>
            <person name="Li M."/>
        </authorList>
    </citation>
    <scope>NUCLEOTIDE SEQUENCE [LARGE SCALE GENOMIC DNA]</scope>
    <source>
        <strain evidence="1">SpSt-1121</strain>
    </source>
</reference>
<sequence>MATLTCILVSDKIVIEILSKMLNYVVSETRKRRENNVNIIFFSNNIKNVFRYKDIFTAYIDIGIRIYAENKVDQLKNILTSCNVVYVSQEDQEIIEFIRKTNIVVKTI</sequence>
<proteinExistence type="predicted"/>
<evidence type="ECO:0000313" key="1">
    <source>
        <dbReference type="EMBL" id="HHP81493.1"/>
    </source>
</evidence>
<organism evidence="1">
    <name type="scientific">Ignisphaera aggregans</name>
    <dbReference type="NCBI Taxonomy" id="334771"/>
    <lineage>
        <taxon>Archaea</taxon>
        <taxon>Thermoproteota</taxon>
        <taxon>Thermoprotei</taxon>
        <taxon>Desulfurococcales</taxon>
        <taxon>Desulfurococcaceae</taxon>
        <taxon>Ignisphaera</taxon>
    </lineage>
</organism>
<protein>
    <submittedName>
        <fullName evidence="1">Uncharacterized protein</fullName>
    </submittedName>
</protein>
<gene>
    <name evidence="1" type="ORF">ENM84_02385</name>
</gene>
<name>A0A7C5TJF9_9CREN</name>
<comment type="caution">
    <text evidence="1">The sequence shown here is derived from an EMBL/GenBank/DDBJ whole genome shotgun (WGS) entry which is preliminary data.</text>
</comment>
<dbReference type="AlphaFoldDB" id="A0A7C5TJF9"/>
<dbReference type="EMBL" id="DRZI01000096">
    <property type="protein sequence ID" value="HHP81493.1"/>
    <property type="molecule type" value="Genomic_DNA"/>
</dbReference>